<proteinExistence type="predicted"/>
<organism evidence="3 4">
    <name type="scientific">Halopiger xanaduensis (strain DSM 18323 / JCM 14033 / SH-6)</name>
    <dbReference type="NCBI Taxonomy" id="797210"/>
    <lineage>
        <taxon>Archaea</taxon>
        <taxon>Methanobacteriati</taxon>
        <taxon>Methanobacteriota</taxon>
        <taxon>Stenosarchaea group</taxon>
        <taxon>Halobacteria</taxon>
        <taxon>Halobacteriales</taxon>
        <taxon>Natrialbaceae</taxon>
        <taxon>Halopiger</taxon>
    </lineage>
</organism>
<feature type="domain" description="DUF8160" evidence="2">
    <location>
        <begin position="29"/>
        <end position="112"/>
    </location>
</feature>
<dbReference type="Pfam" id="PF26492">
    <property type="entry name" value="DUF8160"/>
    <property type="match status" value="1"/>
</dbReference>
<dbReference type="HOGENOM" id="CLU_2021475_0_0_2"/>
<keyword evidence="3" id="KW-0614">Plasmid</keyword>
<evidence type="ECO:0000256" key="1">
    <source>
        <dbReference type="SAM" id="MobiDB-lite"/>
    </source>
</evidence>
<feature type="region of interest" description="Disordered" evidence="1">
    <location>
        <begin position="1"/>
        <end position="23"/>
    </location>
</feature>
<keyword evidence="4" id="KW-1185">Reference proteome</keyword>
<name>F8DDY6_HALXS</name>
<evidence type="ECO:0000313" key="4">
    <source>
        <dbReference type="Proteomes" id="UP000006794"/>
    </source>
</evidence>
<dbReference type="GeneID" id="10795509"/>
<protein>
    <recommendedName>
        <fullName evidence="2">DUF8160 domain-containing protein</fullName>
    </recommendedName>
</protein>
<dbReference type="AlphaFoldDB" id="F8DDY6"/>
<evidence type="ECO:0000259" key="2">
    <source>
        <dbReference type="Pfam" id="PF26492"/>
    </source>
</evidence>
<dbReference type="RefSeq" id="WP_013875968.1">
    <property type="nucleotide sequence ID" value="NC_015658.1"/>
</dbReference>
<accession>F8DDY6</accession>
<dbReference type="OrthoDB" id="240542at2157"/>
<dbReference type="Proteomes" id="UP000006794">
    <property type="component" value="Plasmid pHALXA01"/>
</dbReference>
<gene>
    <name evidence="3" type="ordered locus">Halxa_0664</name>
</gene>
<reference evidence="4" key="1">
    <citation type="journal article" date="2012" name="Stand. Genomic Sci.">
        <title>Complete genome sequence of Halopiger xanaduensis type strain (SH-6(T)).</title>
        <authorList>
            <person name="Anderson I."/>
            <person name="Tindall B.J."/>
            <person name="Rohde M."/>
            <person name="Lucas S."/>
            <person name="Han J."/>
            <person name="Lapidus A."/>
            <person name="Cheng J.F."/>
            <person name="Goodwin L."/>
            <person name="Pitluck S."/>
            <person name="Peters L."/>
            <person name="Pati A."/>
            <person name="Mikhailova N."/>
            <person name="Pagani I."/>
            <person name="Teshima H."/>
            <person name="Han C."/>
            <person name="Tapia R."/>
            <person name="Land M."/>
            <person name="Woyke T."/>
            <person name="Klenk H.P."/>
            <person name="Kyrpides N."/>
            <person name="Ivanova N."/>
        </authorList>
    </citation>
    <scope>NUCLEOTIDE SEQUENCE [LARGE SCALE GENOMIC DNA]</scope>
    <source>
        <strain evidence="4">DSM 18323 / JCM 14033 / SH-6</strain>
        <plasmid evidence="4">Plasmid pHALXA01</plasmid>
    </source>
</reference>
<dbReference type="KEGG" id="hxa:Halxa_0664"/>
<feature type="compositionally biased region" description="Acidic residues" evidence="1">
    <location>
        <begin position="10"/>
        <end position="19"/>
    </location>
</feature>
<sequence>MSGDGSEPPTSDDPDDEPANGDFAKFWVNTDEEDEYEPIEVTNVKEEWENLTIYLPEGLREEIELAFRETSYECMRAEGHDLQKLRDFYPLLMVLGLESLEGIEGKEITDILAYSAAEYDLE</sequence>
<dbReference type="EMBL" id="CP002840">
    <property type="protein sequence ID" value="AEH39241.1"/>
    <property type="molecule type" value="Genomic_DNA"/>
</dbReference>
<geneLocation type="plasmid" evidence="3 4">
    <name>pHALXA01</name>
</geneLocation>
<dbReference type="InterPro" id="IPR058474">
    <property type="entry name" value="DUF8160"/>
</dbReference>
<evidence type="ECO:0000313" key="3">
    <source>
        <dbReference type="EMBL" id="AEH39241.1"/>
    </source>
</evidence>